<evidence type="ECO:0000256" key="3">
    <source>
        <dbReference type="ARBA" id="ARBA00022475"/>
    </source>
</evidence>
<evidence type="ECO:0000256" key="6">
    <source>
        <dbReference type="ARBA" id="ARBA00023136"/>
    </source>
</evidence>
<comment type="subcellular location">
    <subcellularLocation>
        <location evidence="1">Cell membrane</location>
        <topology evidence="1">Multi-pass membrane protein</topology>
    </subcellularLocation>
</comment>
<evidence type="ECO:0000313" key="8">
    <source>
        <dbReference type="EMBL" id="EPF31133.1"/>
    </source>
</evidence>
<dbReference type="NCBIfam" id="TIGR00797">
    <property type="entry name" value="matE"/>
    <property type="match status" value="1"/>
</dbReference>
<dbReference type="GO" id="GO:0005886">
    <property type="term" value="C:plasma membrane"/>
    <property type="evidence" value="ECO:0007669"/>
    <property type="project" value="UniProtKB-SubCell"/>
</dbReference>
<dbReference type="CDD" id="cd13138">
    <property type="entry name" value="MATE_yoeA_like"/>
    <property type="match status" value="1"/>
</dbReference>
<reference evidence="8 9" key="1">
    <citation type="submission" date="2013-04" db="EMBL/GenBank/DDBJ databases">
        <title>The Genome Sequence of Treponema maltophilum ATCC 51939.</title>
        <authorList>
            <consortium name="The Broad Institute Genomics Platform"/>
            <person name="Earl A."/>
            <person name="Ward D."/>
            <person name="Feldgarden M."/>
            <person name="Gevers D."/>
            <person name="Leonetti C."/>
            <person name="Blanton J.M."/>
            <person name="Dewhirst F.E."/>
            <person name="Izard J."/>
            <person name="Walker B."/>
            <person name="Young S."/>
            <person name="Zeng Q."/>
            <person name="Gargeya S."/>
            <person name="Fitzgerald M."/>
            <person name="Haas B."/>
            <person name="Abouelleil A."/>
            <person name="Allen A.W."/>
            <person name="Alvarado L."/>
            <person name="Arachchi H.M."/>
            <person name="Berlin A.M."/>
            <person name="Chapman S.B."/>
            <person name="Gainer-Dewar J."/>
            <person name="Goldberg J."/>
            <person name="Griggs A."/>
            <person name="Gujja S."/>
            <person name="Hansen M."/>
            <person name="Howarth C."/>
            <person name="Imamovic A."/>
            <person name="Ireland A."/>
            <person name="Larimer J."/>
            <person name="McCowan C."/>
            <person name="Murphy C."/>
            <person name="Pearson M."/>
            <person name="Poon T.W."/>
            <person name="Priest M."/>
            <person name="Roberts A."/>
            <person name="Saif S."/>
            <person name="Shea T."/>
            <person name="Sisk P."/>
            <person name="Sykes S."/>
            <person name="Wortman J."/>
            <person name="Nusbaum C."/>
            <person name="Birren B."/>
        </authorList>
    </citation>
    <scope>NUCLEOTIDE SEQUENCE [LARGE SCALE GENOMIC DNA]</scope>
    <source>
        <strain evidence="8 9">ATCC 51939</strain>
    </source>
</reference>
<feature type="transmembrane region" description="Helical" evidence="7">
    <location>
        <begin position="242"/>
        <end position="267"/>
    </location>
</feature>
<dbReference type="PIRSF" id="PIRSF006603">
    <property type="entry name" value="DinF"/>
    <property type="match status" value="1"/>
</dbReference>
<dbReference type="RefSeq" id="WP_016525744.1">
    <property type="nucleotide sequence ID" value="NZ_KE332518.1"/>
</dbReference>
<dbReference type="EMBL" id="ATFF01000006">
    <property type="protein sequence ID" value="EPF31133.1"/>
    <property type="molecule type" value="Genomic_DNA"/>
</dbReference>
<evidence type="ECO:0000256" key="2">
    <source>
        <dbReference type="ARBA" id="ARBA00022448"/>
    </source>
</evidence>
<dbReference type="InterPro" id="IPR052031">
    <property type="entry name" value="Membrane_Transporter-Flippase"/>
</dbReference>
<feature type="transmembrane region" description="Helical" evidence="7">
    <location>
        <begin position="98"/>
        <end position="123"/>
    </location>
</feature>
<sequence length="453" mass="49038">MNAAVQKSIDFTEGALRKKLLLFVLPILAGTVLQQLYVTADAVIIGKYTGKIGLAAIDSVYALIRLPVLFFAGISAGASIIVSYSYGAKDFKKLGTAVHTAVLFALTGGIALSAAGIVGSPYILNLIAVPAEIYDYALSYVQIYFAGFVFMMLYNICAGILRALGDSKTPLYILIISCFTNIALDILFIGYFKWSTAGAAIATSIAQCISAVFAFAALIQSKTEGRLYPKKLRFHSQTLKRILITGVPIGIQSAFYPIANILIQSGINASGTDNIAAWALCGKLDFLIWFSVGAVADGVSVCAAQNYGAGKIDRVKKGTLFGIFAGTLTVLIISALLYLYSDTFAKLFISANDYDVIAITVRIMHFIAPFYVFYVFGDLFSASIRGSGKTFTAMLVSLLTICGSRVLWMLYIAATGADFMRIIVCYPLSWFLHSLAFTVYYLIYTRKNFKLSA</sequence>
<feature type="transmembrane region" description="Helical" evidence="7">
    <location>
        <begin position="319"/>
        <end position="339"/>
    </location>
</feature>
<feature type="transmembrane region" description="Helical" evidence="7">
    <location>
        <begin position="392"/>
        <end position="413"/>
    </location>
</feature>
<feature type="transmembrane region" description="Helical" evidence="7">
    <location>
        <begin position="419"/>
        <end position="443"/>
    </location>
</feature>
<dbReference type="GO" id="GO:0015297">
    <property type="term" value="F:antiporter activity"/>
    <property type="evidence" value="ECO:0007669"/>
    <property type="project" value="InterPro"/>
</dbReference>
<dbReference type="OrthoDB" id="9806302at2"/>
<dbReference type="Proteomes" id="UP000014541">
    <property type="component" value="Unassembled WGS sequence"/>
</dbReference>
<dbReference type="InterPro" id="IPR048279">
    <property type="entry name" value="MdtK-like"/>
</dbReference>
<keyword evidence="6 7" id="KW-0472">Membrane</keyword>
<name>S3JYS5_TREMA</name>
<dbReference type="AlphaFoldDB" id="S3JYS5"/>
<accession>S3JYS5</accession>
<dbReference type="HOGENOM" id="CLU_012893_5_0_12"/>
<dbReference type="Pfam" id="PF01554">
    <property type="entry name" value="MatE"/>
    <property type="match status" value="2"/>
</dbReference>
<evidence type="ECO:0000256" key="7">
    <source>
        <dbReference type="SAM" id="Phobius"/>
    </source>
</evidence>
<feature type="transmembrane region" description="Helical" evidence="7">
    <location>
        <begin position="198"/>
        <end position="221"/>
    </location>
</feature>
<evidence type="ECO:0000313" key="9">
    <source>
        <dbReference type="Proteomes" id="UP000014541"/>
    </source>
</evidence>
<protein>
    <submittedName>
        <fullName evidence="8">MATE efflux family protein</fullName>
    </submittedName>
</protein>
<feature type="transmembrane region" description="Helical" evidence="7">
    <location>
        <begin position="171"/>
        <end position="192"/>
    </location>
</feature>
<feature type="transmembrane region" description="Helical" evidence="7">
    <location>
        <begin position="143"/>
        <end position="164"/>
    </location>
</feature>
<keyword evidence="4 7" id="KW-0812">Transmembrane</keyword>
<feature type="transmembrane region" description="Helical" evidence="7">
    <location>
        <begin position="60"/>
        <end position="86"/>
    </location>
</feature>
<dbReference type="eggNOG" id="COG0534">
    <property type="taxonomic scope" value="Bacteria"/>
</dbReference>
<feature type="transmembrane region" description="Helical" evidence="7">
    <location>
        <begin position="359"/>
        <end position="380"/>
    </location>
</feature>
<proteinExistence type="predicted"/>
<keyword evidence="9" id="KW-1185">Reference proteome</keyword>
<organism evidence="8 9">
    <name type="scientific">Treponema maltophilum ATCC 51939</name>
    <dbReference type="NCBI Taxonomy" id="1125699"/>
    <lineage>
        <taxon>Bacteria</taxon>
        <taxon>Pseudomonadati</taxon>
        <taxon>Spirochaetota</taxon>
        <taxon>Spirochaetia</taxon>
        <taxon>Spirochaetales</taxon>
        <taxon>Treponemataceae</taxon>
        <taxon>Treponema</taxon>
    </lineage>
</organism>
<dbReference type="GO" id="GO:0042910">
    <property type="term" value="F:xenobiotic transmembrane transporter activity"/>
    <property type="evidence" value="ECO:0007669"/>
    <property type="project" value="InterPro"/>
</dbReference>
<keyword evidence="3" id="KW-1003">Cell membrane</keyword>
<evidence type="ECO:0000256" key="4">
    <source>
        <dbReference type="ARBA" id="ARBA00022692"/>
    </source>
</evidence>
<evidence type="ECO:0000256" key="5">
    <source>
        <dbReference type="ARBA" id="ARBA00022989"/>
    </source>
</evidence>
<feature type="transmembrane region" description="Helical" evidence="7">
    <location>
        <begin position="287"/>
        <end position="307"/>
    </location>
</feature>
<evidence type="ECO:0000256" key="1">
    <source>
        <dbReference type="ARBA" id="ARBA00004651"/>
    </source>
</evidence>
<dbReference type="STRING" id="1125699.HMPREF9194_01470"/>
<dbReference type="PANTHER" id="PTHR43549:SF3">
    <property type="entry name" value="MULTIDRUG RESISTANCE PROTEIN YPNP-RELATED"/>
    <property type="match status" value="1"/>
</dbReference>
<dbReference type="InterPro" id="IPR002528">
    <property type="entry name" value="MATE_fam"/>
</dbReference>
<dbReference type="PATRIC" id="fig|1125699.3.peg.1481"/>
<feature type="transmembrane region" description="Helical" evidence="7">
    <location>
        <begin position="20"/>
        <end position="40"/>
    </location>
</feature>
<comment type="caution">
    <text evidence="8">The sequence shown here is derived from an EMBL/GenBank/DDBJ whole genome shotgun (WGS) entry which is preliminary data.</text>
</comment>
<keyword evidence="5 7" id="KW-1133">Transmembrane helix</keyword>
<dbReference type="PANTHER" id="PTHR43549">
    <property type="entry name" value="MULTIDRUG RESISTANCE PROTEIN YPNP-RELATED"/>
    <property type="match status" value="1"/>
</dbReference>
<keyword evidence="2" id="KW-0813">Transport</keyword>
<gene>
    <name evidence="8" type="ORF">HMPREF9194_01470</name>
</gene>